<evidence type="ECO:0000313" key="2">
    <source>
        <dbReference type="Proteomes" id="UP001159405"/>
    </source>
</evidence>
<dbReference type="Proteomes" id="UP001159405">
    <property type="component" value="Unassembled WGS sequence"/>
</dbReference>
<gene>
    <name evidence="1" type="ORF">PLOB_00026693</name>
</gene>
<accession>A0ABN8NQG4</accession>
<evidence type="ECO:0000313" key="1">
    <source>
        <dbReference type="EMBL" id="CAH3118432.1"/>
    </source>
</evidence>
<sequence length="70" mass="7975">MLQKPVRKRQQCIQCNGCLKWNHRSCNSGISQEDYRAAVRARADIILFCPSCSLAESETDILESEESYPP</sequence>
<name>A0ABN8NQG4_9CNID</name>
<proteinExistence type="predicted"/>
<dbReference type="EMBL" id="CALNXK010000032">
    <property type="protein sequence ID" value="CAH3118432.1"/>
    <property type="molecule type" value="Genomic_DNA"/>
</dbReference>
<reference evidence="1 2" key="1">
    <citation type="submission" date="2022-05" db="EMBL/GenBank/DDBJ databases">
        <authorList>
            <consortium name="Genoscope - CEA"/>
            <person name="William W."/>
        </authorList>
    </citation>
    <scope>NUCLEOTIDE SEQUENCE [LARGE SCALE GENOMIC DNA]</scope>
</reference>
<organism evidence="1 2">
    <name type="scientific">Porites lobata</name>
    <dbReference type="NCBI Taxonomy" id="104759"/>
    <lineage>
        <taxon>Eukaryota</taxon>
        <taxon>Metazoa</taxon>
        <taxon>Cnidaria</taxon>
        <taxon>Anthozoa</taxon>
        <taxon>Hexacorallia</taxon>
        <taxon>Scleractinia</taxon>
        <taxon>Fungiina</taxon>
        <taxon>Poritidae</taxon>
        <taxon>Porites</taxon>
    </lineage>
</organism>
<dbReference type="Gene3D" id="3.30.40.10">
    <property type="entry name" value="Zinc/RING finger domain, C3HC4 (zinc finger)"/>
    <property type="match status" value="1"/>
</dbReference>
<dbReference type="InterPro" id="IPR013083">
    <property type="entry name" value="Znf_RING/FYVE/PHD"/>
</dbReference>
<protein>
    <submittedName>
        <fullName evidence="1">Uncharacterized protein</fullName>
    </submittedName>
</protein>
<keyword evidence="2" id="KW-1185">Reference proteome</keyword>
<comment type="caution">
    <text evidence="1">The sequence shown here is derived from an EMBL/GenBank/DDBJ whole genome shotgun (WGS) entry which is preliminary data.</text>
</comment>